<proteinExistence type="predicted"/>
<dbReference type="Proteomes" id="UP000521943">
    <property type="component" value="Unassembled WGS sequence"/>
</dbReference>
<dbReference type="AlphaFoldDB" id="A0A8H6HJG5"/>
<keyword evidence="1" id="KW-0472">Membrane</keyword>
<keyword evidence="3" id="KW-1185">Reference proteome</keyword>
<evidence type="ECO:0000313" key="2">
    <source>
        <dbReference type="EMBL" id="KAF6746918.1"/>
    </source>
</evidence>
<organism evidence="2 3">
    <name type="scientific">Ephemerocybe angulata</name>
    <dbReference type="NCBI Taxonomy" id="980116"/>
    <lineage>
        <taxon>Eukaryota</taxon>
        <taxon>Fungi</taxon>
        <taxon>Dikarya</taxon>
        <taxon>Basidiomycota</taxon>
        <taxon>Agaricomycotina</taxon>
        <taxon>Agaricomycetes</taxon>
        <taxon>Agaricomycetidae</taxon>
        <taxon>Agaricales</taxon>
        <taxon>Agaricineae</taxon>
        <taxon>Psathyrellaceae</taxon>
        <taxon>Ephemerocybe</taxon>
    </lineage>
</organism>
<evidence type="ECO:0000313" key="3">
    <source>
        <dbReference type="Proteomes" id="UP000521943"/>
    </source>
</evidence>
<feature type="transmembrane region" description="Helical" evidence="1">
    <location>
        <begin position="20"/>
        <end position="41"/>
    </location>
</feature>
<keyword evidence="1" id="KW-0812">Transmembrane</keyword>
<gene>
    <name evidence="2" type="ORF">DFP72DRAFT_616995</name>
</gene>
<sequence length="243" mass="27529">MVCWDWVRYSSFFERIGFDLGAYSFTLAFFGILSLELELAFIRSLLFKFLLHSFKLFRGISYSGLLRFGIFGVDGNWALAAFIFRFLKFAPLCLLRLFCASRLVLVFSSSSCIQRPSLARPGQLFIPLPTLACLLARCICSYGCSVIRLGGVRAWAKRPCVRESWAHGVAGRGVIAAARNDNDDDDDDDDEDHNRDLFFYSPSSSLLLYCLLFARVRRSPFMLAPLLRCYLCFIGEVKHGMDG</sequence>
<accession>A0A8H6HJG5</accession>
<reference evidence="2 3" key="1">
    <citation type="submission" date="2020-07" db="EMBL/GenBank/DDBJ databases">
        <title>Comparative genomics of pyrophilous fungi reveals a link between fire events and developmental genes.</title>
        <authorList>
            <consortium name="DOE Joint Genome Institute"/>
            <person name="Steindorff A.S."/>
            <person name="Carver A."/>
            <person name="Calhoun S."/>
            <person name="Stillman K."/>
            <person name="Liu H."/>
            <person name="Lipzen A."/>
            <person name="Pangilinan J."/>
            <person name="Labutti K."/>
            <person name="Bruns T.D."/>
            <person name="Grigoriev I.V."/>
        </authorList>
    </citation>
    <scope>NUCLEOTIDE SEQUENCE [LARGE SCALE GENOMIC DNA]</scope>
    <source>
        <strain evidence="2 3">CBS 144469</strain>
    </source>
</reference>
<dbReference type="EMBL" id="JACGCI010000087">
    <property type="protein sequence ID" value="KAF6746918.1"/>
    <property type="molecule type" value="Genomic_DNA"/>
</dbReference>
<keyword evidence="1" id="KW-1133">Transmembrane helix</keyword>
<comment type="caution">
    <text evidence="2">The sequence shown here is derived from an EMBL/GenBank/DDBJ whole genome shotgun (WGS) entry which is preliminary data.</text>
</comment>
<evidence type="ECO:0000256" key="1">
    <source>
        <dbReference type="SAM" id="Phobius"/>
    </source>
</evidence>
<feature type="transmembrane region" description="Helical" evidence="1">
    <location>
        <begin position="62"/>
        <end position="83"/>
    </location>
</feature>
<protein>
    <submittedName>
        <fullName evidence="2">Uncharacterized protein</fullName>
    </submittedName>
</protein>
<name>A0A8H6HJG5_9AGAR</name>